<comment type="caution">
    <text evidence="2">The sequence shown here is derived from an EMBL/GenBank/DDBJ whole genome shotgun (WGS) entry which is preliminary data.</text>
</comment>
<dbReference type="EMBL" id="JAINUG010000133">
    <property type="protein sequence ID" value="KAJ8393772.1"/>
    <property type="molecule type" value="Genomic_DNA"/>
</dbReference>
<dbReference type="Proteomes" id="UP001221898">
    <property type="component" value="Unassembled WGS sequence"/>
</dbReference>
<feature type="region of interest" description="Disordered" evidence="1">
    <location>
        <begin position="56"/>
        <end position="84"/>
    </location>
</feature>
<reference evidence="2" key="1">
    <citation type="journal article" date="2023" name="Science">
        <title>Genome structures resolve the early diversification of teleost fishes.</title>
        <authorList>
            <person name="Parey E."/>
            <person name="Louis A."/>
            <person name="Montfort J."/>
            <person name="Bouchez O."/>
            <person name="Roques C."/>
            <person name="Iampietro C."/>
            <person name="Lluch J."/>
            <person name="Castinel A."/>
            <person name="Donnadieu C."/>
            <person name="Desvignes T."/>
            <person name="Floi Bucao C."/>
            <person name="Jouanno E."/>
            <person name="Wen M."/>
            <person name="Mejri S."/>
            <person name="Dirks R."/>
            <person name="Jansen H."/>
            <person name="Henkel C."/>
            <person name="Chen W.J."/>
            <person name="Zahm M."/>
            <person name="Cabau C."/>
            <person name="Klopp C."/>
            <person name="Thompson A.W."/>
            <person name="Robinson-Rechavi M."/>
            <person name="Braasch I."/>
            <person name="Lecointre G."/>
            <person name="Bobe J."/>
            <person name="Postlethwait J.H."/>
            <person name="Berthelot C."/>
            <person name="Roest Crollius H."/>
            <person name="Guiguen Y."/>
        </authorList>
    </citation>
    <scope>NUCLEOTIDE SEQUENCE</scope>
    <source>
        <strain evidence="2">NC1722</strain>
    </source>
</reference>
<proteinExistence type="predicted"/>
<organism evidence="2 3">
    <name type="scientific">Aldrovandia affinis</name>
    <dbReference type="NCBI Taxonomy" id="143900"/>
    <lineage>
        <taxon>Eukaryota</taxon>
        <taxon>Metazoa</taxon>
        <taxon>Chordata</taxon>
        <taxon>Craniata</taxon>
        <taxon>Vertebrata</taxon>
        <taxon>Euteleostomi</taxon>
        <taxon>Actinopterygii</taxon>
        <taxon>Neopterygii</taxon>
        <taxon>Teleostei</taxon>
        <taxon>Notacanthiformes</taxon>
        <taxon>Halosauridae</taxon>
        <taxon>Aldrovandia</taxon>
    </lineage>
</organism>
<evidence type="ECO:0000256" key="1">
    <source>
        <dbReference type="SAM" id="MobiDB-lite"/>
    </source>
</evidence>
<feature type="compositionally biased region" description="Basic and acidic residues" evidence="1">
    <location>
        <begin position="66"/>
        <end position="75"/>
    </location>
</feature>
<sequence length="84" mass="8776">MVAVADWAFVLRDGVLCHEQESGLESWPSGSSGSASVSVRLAAIAVTAQVGAWQPHDATVSAPREAGVRGREQTLKRATLPPGH</sequence>
<evidence type="ECO:0000313" key="2">
    <source>
        <dbReference type="EMBL" id="KAJ8393772.1"/>
    </source>
</evidence>
<evidence type="ECO:0000313" key="3">
    <source>
        <dbReference type="Proteomes" id="UP001221898"/>
    </source>
</evidence>
<protein>
    <submittedName>
        <fullName evidence="2">Uncharacterized protein</fullName>
    </submittedName>
</protein>
<accession>A0AAD7S103</accession>
<dbReference type="AlphaFoldDB" id="A0AAD7S103"/>
<name>A0AAD7S103_9TELE</name>
<gene>
    <name evidence="2" type="ORF">AAFF_G00056870</name>
</gene>
<keyword evidence="3" id="KW-1185">Reference proteome</keyword>